<proteinExistence type="inferred from homology"/>
<dbReference type="CDD" id="cd00773">
    <property type="entry name" value="HisRS-like_core"/>
    <property type="match status" value="1"/>
</dbReference>
<comment type="function">
    <text evidence="7 8">Required for the first step of histidine biosynthesis. May allow the feedback regulation of ATP phosphoribosyltransferase activity by histidine.</text>
</comment>
<evidence type="ECO:0000256" key="2">
    <source>
        <dbReference type="ARBA" id="ARBA00004667"/>
    </source>
</evidence>
<evidence type="ECO:0000259" key="10">
    <source>
        <dbReference type="Pfam" id="PF13393"/>
    </source>
</evidence>
<accession>A0A1T2L7K1</accession>
<feature type="domain" description="Class II Histidinyl-tRNA synthetase (HisRS)-like catalytic core" evidence="10">
    <location>
        <begin position="12"/>
        <end position="323"/>
    </location>
</feature>
<dbReference type="InterPro" id="IPR045864">
    <property type="entry name" value="aa-tRNA-synth_II/BPL/LPL"/>
</dbReference>
<sequence>MSEENRWLLPEGIDEALPEQAQALEALRRQVVDLYNSWGYELVMPPFIEYLDSLLTGTGHDLELQTFTVTDQLSGRLLGVRADMTPQVARIDAHRLRSDLPTRLCYLGTVLNTRPEGFSGTRSPLQVGAELYGHSGIESDVEILSLMLETMRLTGVQNVHVDLGHVGIFRGLARQAGLNGAQEAALFEALQRKAKPEIDAFFDKLSIDDYVEEMLRALSDLNGDATVLKEAGEVLEHAGADVRGALDELTAIARMMEARLPNTPLYFDLAELRGYRYHTGIVFAAFVPGRGQAIAQGGRYDEIGKVFGRARPATGFSADLKTLVALGEQAATAECNAIFAPADGDSDFHQKVFELRAQRERVIHELSGQQGDAKAMGCSRVLVEQGGDWVVEPLD</sequence>
<name>A0A1T2L7K1_9GAMM</name>
<feature type="binding site" evidence="9">
    <location>
        <position position="273"/>
    </location>
    <ligand>
        <name>L-histidine</name>
        <dbReference type="ChEBI" id="CHEBI:57595"/>
    </ligand>
</feature>
<organism evidence="11 12">
    <name type="scientific">Solemya pervernicosa gill symbiont</name>
    <dbReference type="NCBI Taxonomy" id="642797"/>
    <lineage>
        <taxon>Bacteria</taxon>
        <taxon>Pseudomonadati</taxon>
        <taxon>Pseudomonadota</taxon>
        <taxon>Gammaproteobacteria</taxon>
        <taxon>sulfur-oxidizing symbionts</taxon>
    </lineage>
</organism>
<feature type="binding site" evidence="9">
    <location>
        <position position="126"/>
    </location>
    <ligand>
        <name>L-histidine</name>
        <dbReference type="ChEBI" id="CHEBI:57595"/>
    </ligand>
</feature>
<feature type="binding site" evidence="9">
    <location>
        <begin position="83"/>
        <end position="85"/>
    </location>
    <ligand>
        <name>L-histidine</name>
        <dbReference type="ChEBI" id="CHEBI:57595"/>
    </ligand>
</feature>
<dbReference type="HAMAP" id="MF_00125">
    <property type="entry name" value="HisZ"/>
    <property type="match status" value="1"/>
</dbReference>
<evidence type="ECO:0000313" key="12">
    <source>
        <dbReference type="Proteomes" id="UP000191110"/>
    </source>
</evidence>
<evidence type="ECO:0000313" key="11">
    <source>
        <dbReference type="EMBL" id="OOZ41087.1"/>
    </source>
</evidence>
<keyword evidence="8" id="KW-0368">Histidine biosynthesis</keyword>
<dbReference type="GO" id="GO:0016757">
    <property type="term" value="F:glycosyltransferase activity"/>
    <property type="evidence" value="ECO:0007669"/>
    <property type="project" value="UniProtKB-KW"/>
</dbReference>
<feature type="binding site" evidence="9">
    <location>
        <position position="130"/>
    </location>
    <ligand>
        <name>L-histidine</name>
        <dbReference type="ChEBI" id="CHEBI:57595"/>
    </ligand>
</feature>
<dbReference type="PANTHER" id="PTHR43707">
    <property type="entry name" value="HISTIDYL-TRNA SYNTHETASE"/>
    <property type="match status" value="1"/>
</dbReference>
<comment type="similarity">
    <text evidence="3 8">Belongs to the class-II aminoacyl-tRNA synthetase family. HisZ subfamily.</text>
</comment>
<keyword evidence="12" id="KW-1185">Reference proteome</keyword>
<evidence type="ECO:0000256" key="4">
    <source>
        <dbReference type="ARBA" id="ARBA00011496"/>
    </source>
</evidence>
<evidence type="ECO:0000256" key="5">
    <source>
        <dbReference type="ARBA" id="ARBA00020397"/>
    </source>
</evidence>
<keyword evidence="11" id="KW-0328">Glycosyltransferase</keyword>
<dbReference type="PANTHER" id="PTHR43707:SF1">
    <property type="entry name" value="HISTIDINE--TRNA LIGASE, MITOCHONDRIAL-RELATED"/>
    <property type="match status" value="1"/>
</dbReference>
<comment type="subcellular location">
    <subcellularLocation>
        <location evidence="1 8">Cytoplasm</location>
    </subcellularLocation>
</comment>
<evidence type="ECO:0000256" key="8">
    <source>
        <dbReference type="HAMAP-Rule" id="MF_00125"/>
    </source>
</evidence>
<dbReference type="Proteomes" id="UP000191110">
    <property type="component" value="Unassembled WGS sequence"/>
</dbReference>
<comment type="miscellaneous">
    <text evidence="8">This function is generally fulfilled by the C-terminal part of HisG, which is missing in some bacteria such as this one.</text>
</comment>
<reference evidence="11 12" key="1">
    <citation type="submission" date="2016-11" db="EMBL/GenBank/DDBJ databases">
        <title>Mixed transmission modes and dynamic genome evolution in an obligate animal-bacterial symbiosis.</title>
        <authorList>
            <person name="Russell S.L."/>
            <person name="Corbett-Detig R.B."/>
            <person name="Cavanaugh C.M."/>
        </authorList>
    </citation>
    <scope>NUCLEOTIDE SEQUENCE [LARGE SCALE GENOMIC DNA]</scope>
    <source>
        <strain evidence="11">Sveles-Q1</strain>
    </source>
</reference>
<dbReference type="NCBIfam" id="NF008935">
    <property type="entry name" value="PRK12292.1-1"/>
    <property type="match status" value="1"/>
</dbReference>
<evidence type="ECO:0000256" key="3">
    <source>
        <dbReference type="ARBA" id="ARBA00005539"/>
    </source>
</evidence>
<comment type="subunit">
    <text evidence="4 8">Heteromultimer composed of HisG and HisZ subunits.</text>
</comment>
<dbReference type="InterPro" id="IPR041715">
    <property type="entry name" value="HisRS-like_core"/>
</dbReference>
<evidence type="ECO:0000256" key="6">
    <source>
        <dbReference type="ARBA" id="ARBA00022490"/>
    </source>
</evidence>
<dbReference type="NCBIfam" id="TIGR00443">
    <property type="entry name" value="hisZ_biosyn_reg"/>
    <property type="match status" value="1"/>
</dbReference>
<evidence type="ECO:0000256" key="9">
    <source>
        <dbReference type="PIRSR" id="PIRSR001549-1"/>
    </source>
</evidence>
<dbReference type="EMBL" id="MPRL01000014">
    <property type="protein sequence ID" value="OOZ41087.1"/>
    <property type="molecule type" value="Genomic_DNA"/>
</dbReference>
<dbReference type="SUPFAM" id="SSF55681">
    <property type="entry name" value="Class II aaRS and biotin synthetases"/>
    <property type="match status" value="1"/>
</dbReference>
<dbReference type="GO" id="GO:0005737">
    <property type="term" value="C:cytoplasm"/>
    <property type="evidence" value="ECO:0007669"/>
    <property type="project" value="UniProtKB-SubCell"/>
</dbReference>
<keyword evidence="8" id="KW-0028">Amino-acid biosynthesis</keyword>
<keyword evidence="11" id="KW-0808">Transferase</keyword>
<dbReference type="UniPathway" id="UPA00031">
    <property type="reaction ID" value="UER00006"/>
</dbReference>
<dbReference type="GO" id="GO:0004821">
    <property type="term" value="F:histidine-tRNA ligase activity"/>
    <property type="evidence" value="ECO:0007669"/>
    <property type="project" value="TreeGrafter"/>
</dbReference>
<gene>
    <name evidence="8" type="primary">hisZ</name>
    <name evidence="11" type="ORF">BOW53_04975</name>
</gene>
<evidence type="ECO:0000256" key="7">
    <source>
        <dbReference type="ARBA" id="ARBA00025246"/>
    </source>
</evidence>
<dbReference type="InterPro" id="IPR004516">
    <property type="entry name" value="HisRS/HisZ"/>
</dbReference>
<dbReference type="Gene3D" id="3.30.930.10">
    <property type="entry name" value="Bira Bifunctional Protein, Domain 2"/>
    <property type="match status" value="1"/>
</dbReference>
<dbReference type="NCBIfam" id="NF009086">
    <property type="entry name" value="PRK12421.1"/>
    <property type="match status" value="1"/>
</dbReference>
<dbReference type="GO" id="GO:0000105">
    <property type="term" value="P:L-histidine biosynthetic process"/>
    <property type="evidence" value="ECO:0007669"/>
    <property type="project" value="UniProtKB-UniRule"/>
</dbReference>
<dbReference type="RefSeq" id="WP_078482983.1">
    <property type="nucleotide sequence ID" value="NZ_MPRL01000014.1"/>
</dbReference>
<dbReference type="OrthoDB" id="9769617at2"/>
<dbReference type="PIRSF" id="PIRSF001549">
    <property type="entry name" value="His-tRNA_synth"/>
    <property type="match status" value="1"/>
</dbReference>
<protein>
    <recommendedName>
        <fullName evidence="5 8">ATP phosphoribosyltransferase regulatory subunit</fullName>
    </recommendedName>
</protein>
<comment type="caution">
    <text evidence="11">The sequence shown here is derived from an EMBL/GenBank/DDBJ whole genome shotgun (WGS) entry which is preliminary data.</text>
</comment>
<dbReference type="GO" id="GO:0006427">
    <property type="term" value="P:histidyl-tRNA aminoacylation"/>
    <property type="evidence" value="ECO:0007669"/>
    <property type="project" value="TreeGrafter"/>
</dbReference>
<dbReference type="AlphaFoldDB" id="A0A1T2L7K1"/>
<dbReference type="InterPro" id="IPR004517">
    <property type="entry name" value="HisZ"/>
</dbReference>
<keyword evidence="6 8" id="KW-0963">Cytoplasm</keyword>
<comment type="pathway">
    <text evidence="2 8">Amino-acid biosynthesis; L-histidine biosynthesis; L-histidine from 5-phospho-alpha-D-ribose 1-diphosphate: step 1/9.</text>
</comment>
<dbReference type="Pfam" id="PF13393">
    <property type="entry name" value="tRNA-synt_His"/>
    <property type="match status" value="1"/>
</dbReference>
<evidence type="ECO:0000256" key="1">
    <source>
        <dbReference type="ARBA" id="ARBA00004496"/>
    </source>
</evidence>